<dbReference type="EMBL" id="CP006254">
    <property type="protein sequence ID" value="AGT31716.1"/>
    <property type="molecule type" value="Genomic_DNA"/>
</dbReference>
<dbReference type="InterPro" id="IPR024307">
    <property type="entry name" value="YmaF"/>
</dbReference>
<dbReference type="KEGG" id="gjf:M493_07155"/>
<evidence type="ECO:0000313" key="2">
    <source>
        <dbReference type="Proteomes" id="UP000015500"/>
    </source>
</evidence>
<gene>
    <name evidence="1" type="ORF">M493_07155</name>
</gene>
<keyword evidence="2" id="KW-1185">Reference proteome</keyword>
<name>S6A1C8_GEOG3</name>
<evidence type="ECO:0008006" key="3">
    <source>
        <dbReference type="Google" id="ProtNLM"/>
    </source>
</evidence>
<proteinExistence type="predicted"/>
<dbReference type="AlphaFoldDB" id="S6A1C8"/>
<reference evidence="1 2" key="1">
    <citation type="journal article" date="2014" name="Genome Announc.">
        <title>Complete Genome Sequence of the Thermophilic Polychlorinated Biphenyl Degrader Geobacillus sp. Strain JF8 (NBRC 109937).</title>
        <authorList>
            <person name="Shintani M."/>
            <person name="Ohtsubo Y."/>
            <person name="Fukuda K."/>
            <person name="Hosoyama A."/>
            <person name="Ohji S."/>
            <person name="Yamazoe A."/>
            <person name="Fujita N."/>
            <person name="Nagata Y."/>
            <person name="Tsuda M."/>
            <person name="Hatta T."/>
            <person name="Kimbara K."/>
        </authorList>
    </citation>
    <scope>NUCLEOTIDE SEQUENCE [LARGE SCALE GENOMIC DNA]</scope>
    <source>
        <strain evidence="1 2">JF8</strain>
    </source>
</reference>
<dbReference type="Pfam" id="PF12788">
    <property type="entry name" value="YmaF"/>
    <property type="match status" value="1"/>
</dbReference>
<dbReference type="OrthoDB" id="2967209at2"/>
<protein>
    <recommendedName>
        <fullName evidence="3">YmaF family protein</fullName>
    </recommendedName>
</protein>
<dbReference type="STRING" id="1921421.M493_07155"/>
<dbReference type="Proteomes" id="UP000015500">
    <property type="component" value="Chromosome"/>
</dbReference>
<evidence type="ECO:0000313" key="1">
    <source>
        <dbReference type="EMBL" id="AGT31716.1"/>
    </source>
</evidence>
<dbReference type="PATRIC" id="fig|1345697.3.peg.1343"/>
<sequence length="139" mass="15665">MKRVGKDDFVSGFVPHHNHGSVDYTSIEGGHVHQCLDVTSPPIVTEDGNHIHYVEGYVLYEDGHTHYYRAYSGPAIPVGNGMHVHYYDFYTSEDAGHRHRVTGVDQPAPGTRRTFRRSSCCRGCFAIFMALTIRFAHTL</sequence>
<dbReference type="HOGENOM" id="CLU_137811_1_0_9"/>
<accession>S6A1C8</accession>
<organism evidence="1 2">
    <name type="scientific">Geobacillus genomosp. 3</name>
    <dbReference type="NCBI Taxonomy" id="1921421"/>
    <lineage>
        <taxon>Bacteria</taxon>
        <taxon>Bacillati</taxon>
        <taxon>Bacillota</taxon>
        <taxon>Bacilli</taxon>
        <taxon>Bacillales</taxon>
        <taxon>Anoxybacillaceae</taxon>
        <taxon>Geobacillus</taxon>
    </lineage>
</organism>